<keyword evidence="1" id="KW-0472">Membrane</keyword>
<accession>A0ABS0SCQ2</accession>
<dbReference type="Proteomes" id="UP000601789">
    <property type="component" value="Unassembled WGS sequence"/>
</dbReference>
<evidence type="ECO:0000313" key="3">
    <source>
        <dbReference type="Proteomes" id="UP000601789"/>
    </source>
</evidence>
<proteinExistence type="predicted"/>
<organism evidence="2 3">
    <name type="scientific">Aquamicrobium zhengzhouense</name>
    <dbReference type="NCBI Taxonomy" id="2781738"/>
    <lineage>
        <taxon>Bacteria</taxon>
        <taxon>Pseudomonadati</taxon>
        <taxon>Pseudomonadota</taxon>
        <taxon>Alphaproteobacteria</taxon>
        <taxon>Hyphomicrobiales</taxon>
        <taxon>Phyllobacteriaceae</taxon>
        <taxon>Aquamicrobium</taxon>
    </lineage>
</organism>
<feature type="transmembrane region" description="Helical" evidence="1">
    <location>
        <begin position="50"/>
        <end position="76"/>
    </location>
</feature>
<feature type="transmembrane region" description="Helical" evidence="1">
    <location>
        <begin position="20"/>
        <end position="44"/>
    </location>
</feature>
<gene>
    <name evidence="2" type="ORF">IOD40_10435</name>
</gene>
<dbReference type="EMBL" id="JADGMQ010000006">
    <property type="protein sequence ID" value="MBI1621078.1"/>
    <property type="molecule type" value="Genomic_DNA"/>
</dbReference>
<evidence type="ECO:0000313" key="2">
    <source>
        <dbReference type="EMBL" id="MBI1621078.1"/>
    </source>
</evidence>
<keyword evidence="1" id="KW-1133">Transmembrane helix</keyword>
<evidence type="ECO:0008006" key="4">
    <source>
        <dbReference type="Google" id="ProtNLM"/>
    </source>
</evidence>
<sequence>MSEMGKRIIILLTRQLSPVVRFALIILAATGVTLIVNLSLWWALSGLSTLWSALIIGPVFLASTVAMGALSAYFAWKELEPRGNEVERLETNVQCFEAELEERQRAARAHAAIARLMEAGVRHLADGNYSSRITVELPEPYRAFPSYFNSVAARLEGAANQREGNARICNQIDETANKISEAAQHLQRRAEKLAERVTSDLNTIEKGAEKHPIEAIQLAQYTMGGVRIATDRNIEAAIQLAELGRIVAEHTSQLRAEPELASSEEPGDVLPSTLTEDGAMAFPSTIGTSALKMLPVSN</sequence>
<evidence type="ECO:0000256" key="1">
    <source>
        <dbReference type="SAM" id="Phobius"/>
    </source>
</evidence>
<keyword evidence="1" id="KW-0812">Transmembrane</keyword>
<comment type="caution">
    <text evidence="2">The sequence shown here is derived from an EMBL/GenBank/DDBJ whole genome shotgun (WGS) entry which is preliminary data.</text>
</comment>
<protein>
    <recommendedName>
        <fullName evidence="4">Methyl-accepting chemotaxis protein</fullName>
    </recommendedName>
</protein>
<name>A0ABS0SCQ2_9HYPH</name>
<reference evidence="2 3" key="1">
    <citation type="submission" date="2020-10" db="EMBL/GenBank/DDBJ databases">
        <title>Aquamicrobium zhengzhouensis sp. nov., a exopolysaccharide producing bacterium isolated from farmland soil.</title>
        <authorList>
            <person name="Wang X."/>
        </authorList>
    </citation>
    <scope>NUCLEOTIDE SEQUENCE [LARGE SCALE GENOMIC DNA]</scope>
    <source>
        <strain evidence="3">cd-1</strain>
    </source>
</reference>
<keyword evidence="3" id="KW-1185">Reference proteome</keyword>